<dbReference type="EMBL" id="CP122979">
    <property type="protein sequence ID" value="WGI36685.1"/>
    <property type="molecule type" value="Genomic_DNA"/>
</dbReference>
<gene>
    <name evidence="1" type="ORF">QEG99_00145</name>
</gene>
<sequence length="223" mass="25716">MGLVYENTSYNSIFQENQQLNYVRPPYGMKFRVKNEKQNDFTVVFGHFDSPGRKAKAGEVSAKGFSGQGNYEIEEALNLINVMNWYDQKDGNNNDLIFMGDTNIKKKNGNKAFKNLLNSGYTSAMDMEELTSLGRTNLWSEPYDKMFIKSDLTSMNGQKFDIYSIFSHIEDEIKWKEEVNAQSKANKTKEIEENASLNEWVKKVSDHTFTFLELNVSNQDNDE</sequence>
<evidence type="ECO:0008006" key="3">
    <source>
        <dbReference type="Google" id="ProtNLM"/>
    </source>
</evidence>
<evidence type="ECO:0000313" key="2">
    <source>
        <dbReference type="Proteomes" id="UP001179842"/>
    </source>
</evidence>
<organism evidence="1 2">
    <name type="scientific">Mesomycoplasma lagogenitalium</name>
    <dbReference type="NCBI Taxonomy" id="171286"/>
    <lineage>
        <taxon>Bacteria</taxon>
        <taxon>Bacillati</taxon>
        <taxon>Mycoplasmatota</taxon>
        <taxon>Mycoplasmoidales</taxon>
        <taxon>Metamycoplasmataceae</taxon>
        <taxon>Mesomycoplasma</taxon>
    </lineage>
</organism>
<dbReference type="InterPro" id="IPR036691">
    <property type="entry name" value="Endo/exonu/phosph_ase_sf"/>
</dbReference>
<protein>
    <recommendedName>
        <fullName evidence="3">Membrane nuclease MnuA</fullName>
    </recommendedName>
</protein>
<dbReference type="SUPFAM" id="SSF56219">
    <property type="entry name" value="DNase I-like"/>
    <property type="match status" value="1"/>
</dbReference>
<name>A0ABY8LTW8_9BACT</name>
<reference evidence="1" key="1">
    <citation type="submission" date="2023-04" db="EMBL/GenBank/DDBJ databases">
        <title>Completed genome of Mycoplasma lagogenitalium type strain 12MS.</title>
        <authorList>
            <person name="Spergser J."/>
        </authorList>
    </citation>
    <scope>NUCLEOTIDE SEQUENCE</scope>
    <source>
        <strain evidence="1">12MS</strain>
    </source>
</reference>
<dbReference type="NCBIfam" id="NF045851">
    <property type="entry name" value="mem_nucl_MnuA"/>
    <property type="match status" value="1"/>
</dbReference>
<proteinExistence type="predicted"/>
<evidence type="ECO:0000313" key="1">
    <source>
        <dbReference type="EMBL" id="WGI36685.1"/>
    </source>
</evidence>
<dbReference type="Gene3D" id="3.60.10.10">
    <property type="entry name" value="Endonuclease/exonuclease/phosphatase"/>
    <property type="match status" value="1"/>
</dbReference>
<keyword evidence="2" id="KW-1185">Reference proteome</keyword>
<accession>A0ABY8LTW8</accession>
<dbReference type="Proteomes" id="UP001179842">
    <property type="component" value="Chromosome"/>
</dbReference>